<dbReference type="NCBIfam" id="TIGR02937">
    <property type="entry name" value="sigma70-ECF"/>
    <property type="match status" value="1"/>
</dbReference>
<proteinExistence type="inferred from homology"/>
<dbReference type="RefSeq" id="WP_148919085.1">
    <property type="nucleotide sequence ID" value="NZ_VTAV01000005.1"/>
</dbReference>
<dbReference type="SUPFAM" id="SSF88946">
    <property type="entry name" value="Sigma2 domain of RNA polymerase sigma factors"/>
    <property type="match status" value="1"/>
</dbReference>
<comment type="similarity">
    <text evidence="1">Belongs to the sigma-70 factor family. ECF subfamily.</text>
</comment>
<dbReference type="SUPFAM" id="SSF88659">
    <property type="entry name" value="Sigma3 and sigma4 domains of RNA polymerase sigma factors"/>
    <property type="match status" value="1"/>
</dbReference>
<dbReference type="GO" id="GO:0016987">
    <property type="term" value="F:sigma factor activity"/>
    <property type="evidence" value="ECO:0007669"/>
    <property type="project" value="UniProtKB-KW"/>
</dbReference>
<keyword evidence="8" id="KW-1185">Reference proteome</keyword>
<evidence type="ECO:0000256" key="4">
    <source>
        <dbReference type="ARBA" id="ARBA00023163"/>
    </source>
</evidence>
<evidence type="ECO:0000313" key="8">
    <source>
        <dbReference type="Proteomes" id="UP000322362"/>
    </source>
</evidence>
<keyword evidence="4" id="KW-0804">Transcription</keyword>
<sequence>MRPHAKDISDEEFTAFQNGSQRIFRKIFDTYQNTLLRYAYSVCGKEDIASDAVQESFVQLYQCRSTVDGPSGIYPLLFVMTKRYLLRVFRRSVVEAKFRDELSNSWDERCTATTDELDVNDLRSLLSELVEQLPDKQKKIFQLNKFAGYSYEEISELTGTSKNTVKNQLISASRKIRLSLHKLYAFIFLIYFFHQ</sequence>
<evidence type="ECO:0000259" key="5">
    <source>
        <dbReference type="Pfam" id="PF04542"/>
    </source>
</evidence>
<feature type="domain" description="RNA polymerase sigma-70 region 2" evidence="5">
    <location>
        <begin position="28"/>
        <end position="91"/>
    </location>
</feature>
<dbReference type="InterPro" id="IPR014284">
    <property type="entry name" value="RNA_pol_sigma-70_dom"/>
</dbReference>
<dbReference type="InterPro" id="IPR013325">
    <property type="entry name" value="RNA_pol_sigma_r2"/>
</dbReference>
<feature type="domain" description="RNA polymerase sigma factor 70 region 4 type 2" evidence="6">
    <location>
        <begin position="125"/>
        <end position="169"/>
    </location>
</feature>
<dbReference type="PANTHER" id="PTHR43133:SF46">
    <property type="entry name" value="RNA POLYMERASE SIGMA-70 FACTOR ECF SUBFAMILY"/>
    <property type="match status" value="1"/>
</dbReference>
<evidence type="ECO:0000313" key="7">
    <source>
        <dbReference type="EMBL" id="TYR36234.1"/>
    </source>
</evidence>
<keyword evidence="3" id="KW-0731">Sigma factor</keyword>
<keyword evidence="2" id="KW-0805">Transcription regulation</keyword>
<dbReference type="Gene3D" id="1.10.1740.10">
    <property type="match status" value="1"/>
</dbReference>
<organism evidence="7 8">
    <name type="scientific">Sphingobacterium phlebotomi</name>
    <dbReference type="NCBI Taxonomy" id="2605433"/>
    <lineage>
        <taxon>Bacteria</taxon>
        <taxon>Pseudomonadati</taxon>
        <taxon>Bacteroidota</taxon>
        <taxon>Sphingobacteriia</taxon>
        <taxon>Sphingobacteriales</taxon>
        <taxon>Sphingobacteriaceae</taxon>
        <taxon>Sphingobacterium</taxon>
    </lineage>
</organism>
<dbReference type="PANTHER" id="PTHR43133">
    <property type="entry name" value="RNA POLYMERASE ECF-TYPE SIGMA FACTO"/>
    <property type="match status" value="1"/>
</dbReference>
<evidence type="ECO:0000259" key="6">
    <source>
        <dbReference type="Pfam" id="PF08281"/>
    </source>
</evidence>
<gene>
    <name evidence="7" type="ORF">FXV77_09985</name>
</gene>
<dbReference type="Pfam" id="PF04542">
    <property type="entry name" value="Sigma70_r2"/>
    <property type="match status" value="1"/>
</dbReference>
<dbReference type="InterPro" id="IPR036388">
    <property type="entry name" value="WH-like_DNA-bd_sf"/>
</dbReference>
<evidence type="ECO:0000256" key="3">
    <source>
        <dbReference type="ARBA" id="ARBA00023082"/>
    </source>
</evidence>
<dbReference type="InterPro" id="IPR013324">
    <property type="entry name" value="RNA_pol_sigma_r3/r4-like"/>
</dbReference>
<dbReference type="EMBL" id="VTAV01000005">
    <property type="protein sequence ID" value="TYR36234.1"/>
    <property type="molecule type" value="Genomic_DNA"/>
</dbReference>
<protein>
    <submittedName>
        <fullName evidence="7">Sigma-70 family RNA polymerase sigma factor</fullName>
    </submittedName>
</protein>
<dbReference type="GO" id="GO:0003677">
    <property type="term" value="F:DNA binding"/>
    <property type="evidence" value="ECO:0007669"/>
    <property type="project" value="InterPro"/>
</dbReference>
<dbReference type="Gene3D" id="1.10.10.10">
    <property type="entry name" value="Winged helix-like DNA-binding domain superfamily/Winged helix DNA-binding domain"/>
    <property type="match status" value="1"/>
</dbReference>
<accession>A0A5D4H6T2</accession>
<comment type="caution">
    <text evidence="7">The sequence shown here is derived from an EMBL/GenBank/DDBJ whole genome shotgun (WGS) entry which is preliminary data.</text>
</comment>
<dbReference type="AlphaFoldDB" id="A0A5D4H6T2"/>
<name>A0A5D4H6T2_9SPHI</name>
<dbReference type="InterPro" id="IPR039425">
    <property type="entry name" value="RNA_pol_sigma-70-like"/>
</dbReference>
<evidence type="ECO:0000256" key="1">
    <source>
        <dbReference type="ARBA" id="ARBA00010641"/>
    </source>
</evidence>
<dbReference type="Pfam" id="PF08281">
    <property type="entry name" value="Sigma70_r4_2"/>
    <property type="match status" value="1"/>
</dbReference>
<dbReference type="GO" id="GO:0006352">
    <property type="term" value="P:DNA-templated transcription initiation"/>
    <property type="evidence" value="ECO:0007669"/>
    <property type="project" value="InterPro"/>
</dbReference>
<reference evidence="7 8" key="1">
    <citation type="submission" date="2019-08" db="EMBL/GenBank/DDBJ databases">
        <title>Phlebobacter frassis gen. nov. sp. nov., a new member of family Sphingobacteriaceae isolated from sand fly rearing media.</title>
        <authorList>
            <person name="Kakumanu M.L."/>
            <person name="Marayati B.F."/>
            <person name="Wada-Katsumata A."/>
            <person name="Wasserberg G."/>
            <person name="Schal C."/>
            <person name="Apperson C.S."/>
            <person name="Ponnusamy L."/>
        </authorList>
    </citation>
    <scope>NUCLEOTIDE SEQUENCE [LARGE SCALE GENOMIC DNA]</scope>
    <source>
        <strain evidence="7 8">SSI9</strain>
    </source>
</reference>
<evidence type="ECO:0000256" key="2">
    <source>
        <dbReference type="ARBA" id="ARBA00023015"/>
    </source>
</evidence>
<dbReference type="InterPro" id="IPR013249">
    <property type="entry name" value="RNA_pol_sigma70_r4_t2"/>
</dbReference>
<dbReference type="InterPro" id="IPR007627">
    <property type="entry name" value="RNA_pol_sigma70_r2"/>
</dbReference>
<dbReference type="Proteomes" id="UP000322362">
    <property type="component" value="Unassembled WGS sequence"/>
</dbReference>
<dbReference type="CDD" id="cd06171">
    <property type="entry name" value="Sigma70_r4"/>
    <property type="match status" value="1"/>
</dbReference>